<dbReference type="EMBL" id="LN609302">
    <property type="protein sequence ID" value="CEF53500.1"/>
    <property type="molecule type" value="Genomic_DNA"/>
</dbReference>
<sequence>MLCPPPEGTGGNMQMLVLGAGGLAGHGRVSILSVGLTPAHRGSGW</sequence>
<dbReference type="Proteomes" id="UP000068250">
    <property type="component" value="Chromosome I"/>
</dbReference>
<accession>A0A0U5BGF0</accession>
<protein>
    <submittedName>
        <fullName evidence="1">Uncharacterized protein</fullName>
    </submittedName>
</protein>
<dbReference type="AlphaFoldDB" id="A0A0U5BGF0"/>
<evidence type="ECO:0000313" key="1">
    <source>
        <dbReference type="EMBL" id="CEF53500.1"/>
    </source>
</evidence>
<evidence type="ECO:0000313" key="2">
    <source>
        <dbReference type="Proteomes" id="UP000068250"/>
    </source>
</evidence>
<reference evidence="2" key="1">
    <citation type="submission" date="2014-09" db="EMBL/GenBank/DDBJ databases">
        <authorList>
            <person name="Illeghems K.G."/>
        </authorList>
    </citation>
    <scope>NUCLEOTIDE SEQUENCE [LARGE SCALE GENOMIC DNA]</scope>
    <source>
        <strain evidence="2">LMG 23848T</strain>
    </source>
</reference>
<gene>
    <name evidence="1" type="ORF">AGA_252</name>
</gene>
<organism evidence="1 2">
    <name type="scientific">Acetobacter ghanensis</name>
    <dbReference type="NCBI Taxonomy" id="431306"/>
    <lineage>
        <taxon>Bacteria</taxon>
        <taxon>Pseudomonadati</taxon>
        <taxon>Pseudomonadota</taxon>
        <taxon>Alphaproteobacteria</taxon>
        <taxon>Acetobacterales</taxon>
        <taxon>Acetobacteraceae</taxon>
        <taxon>Acetobacter</taxon>
    </lineage>
</organism>
<proteinExistence type="predicted"/>
<name>A0A0U5BGF0_9PROT</name>